<evidence type="ECO:0000256" key="1">
    <source>
        <dbReference type="ARBA" id="ARBA00022553"/>
    </source>
</evidence>
<feature type="compositionally biased region" description="Basic and acidic residues" evidence="2">
    <location>
        <begin position="718"/>
        <end position="739"/>
    </location>
</feature>
<name>A0AAW0WMD0_CHEQU</name>
<feature type="compositionally biased region" description="Basic and acidic residues" evidence="2">
    <location>
        <begin position="1214"/>
        <end position="1235"/>
    </location>
</feature>
<feature type="compositionally biased region" description="Basic and acidic residues" evidence="2">
    <location>
        <begin position="1262"/>
        <end position="1272"/>
    </location>
</feature>
<feature type="region of interest" description="Disordered" evidence="2">
    <location>
        <begin position="1114"/>
        <end position="1170"/>
    </location>
</feature>
<feature type="region of interest" description="Disordered" evidence="2">
    <location>
        <begin position="1298"/>
        <end position="1343"/>
    </location>
</feature>
<dbReference type="Proteomes" id="UP001445076">
    <property type="component" value="Unassembled WGS sequence"/>
</dbReference>
<dbReference type="PANTHER" id="PTHR14038:SF0">
    <property type="entry name" value="LP18708P"/>
    <property type="match status" value="1"/>
</dbReference>
<feature type="non-terminal residue" evidence="4">
    <location>
        <position position="1356"/>
    </location>
</feature>
<feature type="region of interest" description="Disordered" evidence="2">
    <location>
        <begin position="495"/>
        <end position="1033"/>
    </location>
</feature>
<proteinExistence type="predicted"/>
<feature type="compositionally biased region" description="Basic and acidic residues" evidence="2">
    <location>
        <begin position="777"/>
        <end position="826"/>
    </location>
</feature>
<feature type="compositionally biased region" description="Pro residues" evidence="2">
    <location>
        <begin position="397"/>
        <end position="407"/>
    </location>
</feature>
<feature type="compositionally biased region" description="Basic and acidic residues" evidence="2">
    <location>
        <begin position="1003"/>
        <end position="1033"/>
    </location>
</feature>
<evidence type="ECO:0000313" key="5">
    <source>
        <dbReference type="Proteomes" id="UP001445076"/>
    </source>
</evidence>
<gene>
    <name evidence="4" type="ORF">OTU49_008986</name>
</gene>
<feature type="compositionally biased region" description="Basic and acidic residues" evidence="2">
    <location>
        <begin position="1114"/>
        <end position="1165"/>
    </location>
</feature>
<feature type="compositionally biased region" description="Basic and acidic residues" evidence="2">
    <location>
        <begin position="1242"/>
        <end position="1253"/>
    </location>
</feature>
<feature type="region of interest" description="Disordered" evidence="2">
    <location>
        <begin position="43"/>
        <end position="478"/>
    </location>
</feature>
<dbReference type="Pfam" id="PF07001">
    <property type="entry name" value="BAT2_N"/>
    <property type="match status" value="1"/>
</dbReference>
<feature type="compositionally biased region" description="Basic and acidic residues" evidence="2">
    <location>
        <begin position="749"/>
        <end position="766"/>
    </location>
</feature>
<keyword evidence="5" id="KW-1185">Reference proteome</keyword>
<dbReference type="EMBL" id="JARKIK010000071">
    <property type="protein sequence ID" value="KAK8728502.1"/>
    <property type="molecule type" value="Genomic_DNA"/>
</dbReference>
<evidence type="ECO:0000256" key="2">
    <source>
        <dbReference type="SAM" id="MobiDB-lite"/>
    </source>
</evidence>
<reference evidence="4 5" key="1">
    <citation type="journal article" date="2024" name="BMC Genomics">
        <title>Genome assembly of redclaw crayfish (Cherax quadricarinatus) provides insights into its immune adaptation and hypoxia tolerance.</title>
        <authorList>
            <person name="Liu Z."/>
            <person name="Zheng J."/>
            <person name="Li H."/>
            <person name="Fang K."/>
            <person name="Wang S."/>
            <person name="He J."/>
            <person name="Zhou D."/>
            <person name="Weng S."/>
            <person name="Chi M."/>
            <person name="Gu Z."/>
            <person name="He J."/>
            <person name="Li F."/>
            <person name="Wang M."/>
        </authorList>
    </citation>
    <scope>NUCLEOTIDE SEQUENCE [LARGE SCALE GENOMIC DNA]</scope>
    <source>
        <strain evidence="4">ZL_2023a</strain>
    </source>
</reference>
<dbReference type="GO" id="GO:0030154">
    <property type="term" value="P:cell differentiation"/>
    <property type="evidence" value="ECO:0007669"/>
    <property type="project" value="TreeGrafter"/>
</dbReference>
<feature type="compositionally biased region" description="Basic and acidic residues" evidence="2">
    <location>
        <begin position="526"/>
        <end position="600"/>
    </location>
</feature>
<dbReference type="InterPro" id="IPR009738">
    <property type="entry name" value="BAT2_N"/>
</dbReference>
<feature type="compositionally biased region" description="Low complexity" evidence="2">
    <location>
        <begin position="644"/>
        <end position="661"/>
    </location>
</feature>
<evidence type="ECO:0000313" key="4">
    <source>
        <dbReference type="EMBL" id="KAK8728502.1"/>
    </source>
</evidence>
<feature type="compositionally biased region" description="Gly residues" evidence="2">
    <location>
        <begin position="154"/>
        <end position="166"/>
    </location>
</feature>
<accession>A0AAW0WMD0</accession>
<feature type="compositionally biased region" description="Low complexity" evidence="2">
    <location>
        <begin position="171"/>
        <end position="291"/>
    </location>
</feature>
<feature type="compositionally biased region" description="Basic and acidic residues" evidence="2">
    <location>
        <begin position="890"/>
        <end position="994"/>
    </location>
</feature>
<feature type="region of interest" description="Disordered" evidence="2">
    <location>
        <begin position="1047"/>
        <end position="1090"/>
    </location>
</feature>
<sequence length="1356" mass="151919">MSASSGSQAKGEKSKKFQSLNINNIFKGKSIETTQKTVIQKHGMQSLGKVASVRRVPPPANLPSLKAENSGNDPNVNLVPAGGLGWGSKAEEMTPDGSSTPQEVTPTPTPPLDLTQKAPGAGAPTSVDVVNQVSTNNNLGSSTSSTPNSQPPIIGGGGPALDGGNNGVNLNPTIITNSTTTTPPNNNINGNSITNNKNKNINNNPNVSSISITSTTSTATTSTSTSVGNLSSNSSSNKATSGTTTITTTPNIINHLTTNSTTTTTPTSNISNGNNNLSNSNKPWSSAAAGGAIPGGSPGAPLPLDGGPLQSSSVQQSPFFHREFPKLGGGNSLAESSQQYGPGPSLRPQTEGSWIQGGGRGVAQLPQDDRLPSPQTTSTFNGEVLPPNRSGGMGPRGTPPGGPPMVPGGPIGPMGPVATHGPQSHQFRGVTPPYMVRGNFPGGFPPNYPGHQRPPYVRDQRYRGSGGPPGSTDEDIVLPPPIIKKEALEGFEDDPCVAEGWATTAGEVDYNQKLNFSEDEGTAEEESSKQHNLDWKTDRRERCEKERIRDVRDSDERRDEHLVSREREQERDSGLRDRAHQGPRGRESKRETVEDRRAPDNCRYSPGESGRWQQQRNYDYQRGPSRDFSSLQGSGLRGGPSQLSSSHTSSLTPSLNSSHNPGHTPSHPSPLNPVHPPTHTTSLPVHAPSHSPAPHPREEEDMWREKRATGDEVQVALERARQRHEEEEKRYEEKKRYEQTKSVGKKHKDPWDTRGDFVDEREREETDSVPGCSRGNSETRDEKSQSRDGGRDYRQYQDRRETYRDSYRDHSRDQFERPYDRRDGPRDQQPVFSSQFKSKLPPRFQKQQQQQEMMRGGQPFRGPNAQPPPSFEPRFGTSGSFSGAPANRFMGRESEVVKERRMRTDSDTSGEIDDRPASVPSAERHRDDREDRIERSDQREYRYDRSERVERPDRGERTERIDRPDRVEKPERPERVDSRGREDFYDRSDRDGRYRGRGSQGNYRERDRDRESWARTTYHEKFEERASHDQRDFDYERRRNINGEDWDNRVRDFERDSSKNRRLDRKNFEDRIERPERGESFVERRSEGKNELWSRSYDPELVVDKEPNGYELGELRMSHKEWDKEVEAAEKQMEMREDVRDRPQRPDSRDSRSSRESRTSKDSFDRSSSLLPREKKLEITSWADATYEYDDYDRTEARLDDFITREPNFQESSPKIDVKENKSVTVTEKEFKEEGATEDSELQPREIIKENARAAHAPAPITRERLEASDKEREIRKNMTTLKKSPQGEQVRKVEVKEVVHPKEHRDNVWASRSKNAERSRPDSSGTATVVASNAGNSLTKSGESNIWGVAKQATS</sequence>
<protein>
    <recommendedName>
        <fullName evidence="3">BAT2 N-terminal domain-containing protein</fullName>
    </recommendedName>
</protein>
<feature type="compositionally biased region" description="Basic and acidic residues" evidence="2">
    <location>
        <begin position="1298"/>
        <end position="1308"/>
    </location>
</feature>
<keyword evidence="1" id="KW-0597">Phosphoprotein</keyword>
<dbReference type="PANTHER" id="PTHR14038">
    <property type="entry name" value="BAT2 HLA-B-ASSOCIATED TRANSCRIPT 2"/>
    <property type="match status" value="1"/>
</dbReference>
<feature type="compositionally biased region" description="Polar residues" evidence="2">
    <location>
        <begin position="1323"/>
        <end position="1343"/>
    </location>
</feature>
<feature type="compositionally biased region" description="Pro residues" evidence="2">
    <location>
        <begin position="667"/>
        <end position="676"/>
    </location>
</feature>
<feature type="region of interest" description="Disordered" evidence="2">
    <location>
        <begin position="1205"/>
        <end position="1272"/>
    </location>
</feature>
<dbReference type="InterPro" id="IPR033184">
    <property type="entry name" value="PRRC2"/>
</dbReference>
<feature type="compositionally biased region" description="Low complexity" evidence="2">
    <location>
        <begin position="134"/>
        <end position="153"/>
    </location>
</feature>
<evidence type="ECO:0000259" key="3">
    <source>
        <dbReference type="Pfam" id="PF07001"/>
    </source>
</evidence>
<organism evidence="4 5">
    <name type="scientific">Cherax quadricarinatus</name>
    <name type="common">Australian red claw crayfish</name>
    <dbReference type="NCBI Taxonomy" id="27406"/>
    <lineage>
        <taxon>Eukaryota</taxon>
        <taxon>Metazoa</taxon>
        <taxon>Ecdysozoa</taxon>
        <taxon>Arthropoda</taxon>
        <taxon>Crustacea</taxon>
        <taxon>Multicrustacea</taxon>
        <taxon>Malacostraca</taxon>
        <taxon>Eumalacostraca</taxon>
        <taxon>Eucarida</taxon>
        <taxon>Decapoda</taxon>
        <taxon>Pleocyemata</taxon>
        <taxon>Astacidea</taxon>
        <taxon>Parastacoidea</taxon>
        <taxon>Parastacidae</taxon>
        <taxon>Cherax</taxon>
    </lineage>
</organism>
<feature type="compositionally biased region" description="Basic and acidic residues" evidence="2">
    <location>
        <begin position="695"/>
        <end position="710"/>
    </location>
</feature>
<comment type="caution">
    <text evidence="4">The sequence shown here is derived from an EMBL/GenBank/DDBJ whole genome shotgun (WGS) entry which is preliminary data.</text>
</comment>
<feature type="domain" description="BAT2 N-terminal" evidence="3">
    <location>
        <begin position="1"/>
        <end position="156"/>
    </location>
</feature>